<sequence>MEEIQKKRNKSIAFRLGNTYLSKKTAAIRNEERRGYTLNAEQKKQLKKLQVQVYLIAGLIGACAVMLVIFPFHFSNLLDAQHFELFGYTFDFELYYTLYAVVMIFPEIWLLNMLNIYAVRRICEIYRYPSASREDYREQVALLTEAGLEMPAKHMKLLEIDPYIGLTRFSYYVLLLGTKLKATLSNVLMKFLVRRLLGRYALRIVTDLIGIPIFAFWNAWSSRQVMKEAQMRIVATAATRDFMSEFPEERLVQVKEKLNKLFHFIAQQKRQYNFALYSFMKEVLAIFPDLDLKYDREVKIDELFGQHVQENETIARLLIFGLIVDGTFSVKERLTIRKVAKEEWFPVSIDEMEVILKAYVNGEGLKRF</sequence>
<evidence type="ECO:0000256" key="1">
    <source>
        <dbReference type="SAM" id="Phobius"/>
    </source>
</evidence>
<evidence type="ECO:0000313" key="2">
    <source>
        <dbReference type="EMBL" id="TSJ45006.1"/>
    </source>
</evidence>
<proteinExistence type="predicted"/>
<dbReference type="AlphaFoldDB" id="A0A556MYL5"/>
<keyword evidence="1" id="KW-1133">Transmembrane helix</keyword>
<dbReference type="NCBIfam" id="NF047767">
    <property type="entry name" value="LBF_2804_fam"/>
    <property type="match status" value="1"/>
</dbReference>
<feature type="transmembrane region" description="Helical" evidence="1">
    <location>
        <begin position="200"/>
        <end position="220"/>
    </location>
</feature>
<accession>A0A556MYL5</accession>
<organism evidence="2 3">
    <name type="scientific">Fluviicola chungangensis</name>
    <dbReference type="NCBI Taxonomy" id="2597671"/>
    <lineage>
        <taxon>Bacteria</taxon>
        <taxon>Pseudomonadati</taxon>
        <taxon>Bacteroidota</taxon>
        <taxon>Flavobacteriia</taxon>
        <taxon>Flavobacteriales</taxon>
        <taxon>Crocinitomicaceae</taxon>
        <taxon>Fluviicola</taxon>
    </lineage>
</organism>
<keyword evidence="1" id="KW-0812">Transmembrane</keyword>
<keyword evidence="1" id="KW-0472">Membrane</keyword>
<dbReference type="RefSeq" id="WP_144333127.1">
    <property type="nucleotide sequence ID" value="NZ_VLPL01000004.1"/>
</dbReference>
<dbReference type="EMBL" id="VLPL01000004">
    <property type="protein sequence ID" value="TSJ45006.1"/>
    <property type="molecule type" value="Genomic_DNA"/>
</dbReference>
<name>A0A556MYL5_9FLAO</name>
<gene>
    <name evidence="2" type="ORF">FO442_10445</name>
</gene>
<dbReference type="Proteomes" id="UP000316008">
    <property type="component" value="Unassembled WGS sequence"/>
</dbReference>
<evidence type="ECO:0000313" key="3">
    <source>
        <dbReference type="Proteomes" id="UP000316008"/>
    </source>
</evidence>
<reference evidence="2 3" key="1">
    <citation type="submission" date="2019-07" db="EMBL/GenBank/DDBJ databases">
        <authorList>
            <person name="Huq M.A."/>
        </authorList>
    </citation>
    <scope>NUCLEOTIDE SEQUENCE [LARGE SCALE GENOMIC DNA]</scope>
    <source>
        <strain evidence="2 3">MAH-3</strain>
    </source>
</reference>
<comment type="caution">
    <text evidence="2">The sequence shown here is derived from an EMBL/GenBank/DDBJ whole genome shotgun (WGS) entry which is preliminary data.</text>
</comment>
<feature type="transmembrane region" description="Helical" evidence="1">
    <location>
        <begin position="53"/>
        <end position="74"/>
    </location>
</feature>
<protein>
    <submittedName>
        <fullName evidence="2">Uncharacterized protein</fullName>
    </submittedName>
</protein>
<dbReference type="OrthoDB" id="928864at2"/>
<keyword evidence="3" id="KW-1185">Reference proteome</keyword>
<feature type="transmembrane region" description="Helical" evidence="1">
    <location>
        <begin position="94"/>
        <end position="118"/>
    </location>
</feature>